<dbReference type="Proteomes" id="UP001596395">
    <property type="component" value="Unassembled WGS sequence"/>
</dbReference>
<feature type="compositionally biased region" description="Polar residues" evidence="1">
    <location>
        <begin position="143"/>
        <end position="152"/>
    </location>
</feature>
<feature type="compositionally biased region" description="Gly residues" evidence="1">
    <location>
        <begin position="1"/>
        <end position="14"/>
    </location>
</feature>
<evidence type="ECO:0000313" key="3">
    <source>
        <dbReference type="Proteomes" id="UP001596395"/>
    </source>
</evidence>
<dbReference type="RefSeq" id="WP_336350483.1">
    <property type="nucleotide sequence ID" value="NZ_JAZAQL010000002.1"/>
</dbReference>
<sequence length="177" mass="17718">MAVIAGGGYSGGGTRLRDKTDDVEDAADDEPETQTSDTPLYESIGSGNLNLGIDSDTGRAMETIGDASGGTPGNNTSDVGTEDDVNLGSFGPETSTSTVEQAEQAAEDATQGRAFGDPDEIEDVGSGEAVSDVSGDEFGNEPSGATTPNDASTGALPVDQLLIAAVVLVSALVWGVS</sequence>
<accession>A0ABD5VH76</accession>
<feature type="compositionally biased region" description="Low complexity" evidence="1">
    <location>
        <begin position="100"/>
        <end position="111"/>
    </location>
</feature>
<evidence type="ECO:0008006" key="4">
    <source>
        <dbReference type="Google" id="ProtNLM"/>
    </source>
</evidence>
<proteinExistence type="predicted"/>
<dbReference type="EMBL" id="JBHSXN010000002">
    <property type="protein sequence ID" value="MFC6953525.1"/>
    <property type="molecule type" value="Genomic_DNA"/>
</dbReference>
<protein>
    <recommendedName>
        <fullName evidence="4">PGF-CTERM protein</fullName>
    </recommendedName>
</protein>
<name>A0ABD5VH76_9EURY</name>
<keyword evidence="3" id="KW-1185">Reference proteome</keyword>
<evidence type="ECO:0000313" key="2">
    <source>
        <dbReference type="EMBL" id="MFC6953525.1"/>
    </source>
</evidence>
<gene>
    <name evidence="2" type="ORF">ACFQGB_11690</name>
</gene>
<dbReference type="AlphaFoldDB" id="A0ABD5VH76"/>
<comment type="caution">
    <text evidence="2">The sequence shown here is derived from an EMBL/GenBank/DDBJ whole genome shotgun (WGS) entry which is preliminary data.</text>
</comment>
<feature type="compositionally biased region" description="Acidic residues" evidence="1">
    <location>
        <begin position="21"/>
        <end position="32"/>
    </location>
</feature>
<feature type="region of interest" description="Disordered" evidence="1">
    <location>
        <begin position="1"/>
        <end position="154"/>
    </location>
</feature>
<evidence type="ECO:0000256" key="1">
    <source>
        <dbReference type="SAM" id="MobiDB-lite"/>
    </source>
</evidence>
<organism evidence="2 3">
    <name type="scientific">Halorubellus litoreus</name>
    <dbReference type="NCBI Taxonomy" id="755308"/>
    <lineage>
        <taxon>Archaea</taxon>
        <taxon>Methanobacteriati</taxon>
        <taxon>Methanobacteriota</taxon>
        <taxon>Stenosarchaea group</taxon>
        <taxon>Halobacteria</taxon>
        <taxon>Halobacteriales</taxon>
        <taxon>Halorubellaceae</taxon>
        <taxon>Halorubellus</taxon>
    </lineage>
</organism>
<reference evidence="2 3" key="1">
    <citation type="journal article" date="2019" name="Int. J. Syst. Evol. Microbiol.">
        <title>The Global Catalogue of Microorganisms (GCM) 10K type strain sequencing project: providing services to taxonomists for standard genome sequencing and annotation.</title>
        <authorList>
            <consortium name="The Broad Institute Genomics Platform"/>
            <consortium name="The Broad Institute Genome Sequencing Center for Infectious Disease"/>
            <person name="Wu L."/>
            <person name="Ma J."/>
        </authorList>
    </citation>
    <scope>NUCLEOTIDE SEQUENCE [LARGE SCALE GENOMIC DNA]</scope>
    <source>
        <strain evidence="2 3">GX26</strain>
    </source>
</reference>